<dbReference type="PRINTS" id="PR00032">
    <property type="entry name" value="HTHARAC"/>
</dbReference>
<organism evidence="5 6">
    <name type="scientific">Tardiphaga alba</name>
    <dbReference type="NCBI Taxonomy" id="340268"/>
    <lineage>
        <taxon>Bacteria</taxon>
        <taxon>Pseudomonadati</taxon>
        <taxon>Pseudomonadota</taxon>
        <taxon>Alphaproteobacteria</taxon>
        <taxon>Hyphomicrobiales</taxon>
        <taxon>Nitrobacteraceae</taxon>
        <taxon>Tardiphaga</taxon>
    </lineage>
</organism>
<dbReference type="Pfam" id="PF12833">
    <property type="entry name" value="HTH_18"/>
    <property type="match status" value="1"/>
</dbReference>
<sequence>MENTNLAFSSHSDFTSNHVTAKVHEAPVQTDPVNLTDVGGLRGARIASVINQINESFADQQFSTRVVAEKLGLSVRYVQDLLQGSGLSITDRIMQLRLDKARRMLTEDKQCMLKISEVAAACGFNELSYFHRSFRRRFSVSPAKYRIQSMNG</sequence>
<dbReference type="Proteomes" id="UP000682843">
    <property type="component" value="Chromosome"/>
</dbReference>
<dbReference type="InterPro" id="IPR018062">
    <property type="entry name" value="HTH_AraC-typ_CS"/>
</dbReference>
<keyword evidence="2" id="KW-0238">DNA-binding</keyword>
<name>A0ABX8AEM8_9BRAD</name>
<evidence type="ECO:0000256" key="3">
    <source>
        <dbReference type="ARBA" id="ARBA00023163"/>
    </source>
</evidence>
<dbReference type="PANTHER" id="PTHR43280:SF2">
    <property type="entry name" value="HTH-TYPE TRANSCRIPTIONAL REGULATOR EXSA"/>
    <property type="match status" value="1"/>
</dbReference>
<reference evidence="5 6" key="1">
    <citation type="submission" date="2019-02" db="EMBL/GenBank/DDBJ databases">
        <title>Emended description of the genus Rhodopseudomonas and description of Rhodopseudomonas albus sp. nov., a non-phototrophic, heavy-metal-tolerant bacterium isolated from garden soil.</title>
        <authorList>
            <person name="Bao Z."/>
            <person name="Cao W.W."/>
            <person name="Sato Y."/>
            <person name="Nishizawa T."/>
            <person name="Zhao J."/>
            <person name="Guo Y."/>
            <person name="Ohta H."/>
        </authorList>
    </citation>
    <scope>NUCLEOTIDE SEQUENCE [LARGE SCALE GENOMIC DNA]</scope>
    <source>
        <strain evidence="5 6">SK50-23</strain>
    </source>
</reference>
<dbReference type="Gene3D" id="1.10.10.60">
    <property type="entry name" value="Homeodomain-like"/>
    <property type="match status" value="1"/>
</dbReference>
<dbReference type="InterPro" id="IPR018060">
    <property type="entry name" value="HTH_AraC"/>
</dbReference>
<gene>
    <name evidence="5" type="ORF">RPMA_19470</name>
</gene>
<dbReference type="PROSITE" id="PS00041">
    <property type="entry name" value="HTH_ARAC_FAMILY_1"/>
    <property type="match status" value="1"/>
</dbReference>
<accession>A0ABX8AEM8</accession>
<proteinExistence type="predicted"/>
<keyword evidence="1" id="KW-0805">Transcription regulation</keyword>
<dbReference type="InterPro" id="IPR009057">
    <property type="entry name" value="Homeodomain-like_sf"/>
</dbReference>
<keyword evidence="3" id="KW-0804">Transcription</keyword>
<dbReference type="SMART" id="SM00342">
    <property type="entry name" value="HTH_ARAC"/>
    <property type="match status" value="1"/>
</dbReference>
<dbReference type="PROSITE" id="PS01124">
    <property type="entry name" value="HTH_ARAC_FAMILY_2"/>
    <property type="match status" value="1"/>
</dbReference>
<protein>
    <submittedName>
        <fullName evidence="5">AraC family transcriptional regulator</fullName>
    </submittedName>
</protein>
<dbReference type="PANTHER" id="PTHR43280">
    <property type="entry name" value="ARAC-FAMILY TRANSCRIPTIONAL REGULATOR"/>
    <property type="match status" value="1"/>
</dbReference>
<keyword evidence="6" id="KW-1185">Reference proteome</keyword>
<dbReference type="EMBL" id="CP036498">
    <property type="protein sequence ID" value="QUS40770.1"/>
    <property type="molecule type" value="Genomic_DNA"/>
</dbReference>
<dbReference type="InterPro" id="IPR020449">
    <property type="entry name" value="Tscrpt_reg_AraC-type_HTH"/>
</dbReference>
<evidence type="ECO:0000313" key="5">
    <source>
        <dbReference type="EMBL" id="QUS40770.1"/>
    </source>
</evidence>
<evidence type="ECO:0000259" key="4">
    <source>
        <dbReference type="PROSITE" id="PS01124"/>
    </source>
</evidence>
<evidence type="ECO:0000313" key="6">
    <source>
        <dbReference type="Proteomes" id="UP000682843"/>
    </source>
</evidence>
<evidence type="ECO:0000256" key="2">
    <source>
        <dbReference type="ARBA" id="ARBA00023125"/>
    </source>
</evidence>
<evidence type="ECO:0000256" key="1">
    <source>
        <dbReference type="ARBA" id="ARBA00023015"/>
    </source>
</evidence>
<feature type="domain" description="HTH araC/xylS-type" evidence="4">
    <location>
        <begin position="47"/>
        <end position="148"/>
    </location>
</feature>
<dbReference type="SUPFAM" id="SSF46689">
    <property type="entry name" value="Homeodomain-like"/>
    <property type="match status" value="1"/>
</dbReference>
<dbReference type="RefSeq" id="WP_211909360.1">
    <property type="nucleotide sequence ID" value="NZ_CP036498.1"/>
</dbReference>